<sequence length="1375" mass="142082">MKPIDPRLLRYARATRFFLAASVALGLVGAGLVIAQAMLIAEIVVGAFQRGDGAGALTLPLGLLALVALGRAVVSWLTELAAHRASAAVKSELRLRLLERAVRLGPSWLDSQRTGALTTLATRGIDALDDYFARYLPQLGLAVVVPVAVLARIVTADWISALIIVVTLPLIPLFMVLIGWATQSRMDRQWRLLSRLSGHFLDVVAGLPTLKVFGRAKAQAASIRAITADYRRATLKTLRLAFLSSFALELLATVSVALVAVDIGMRLVHGEMDLFTGLMVLVLAPEAYLPLRQVGAQYHAAAEGLAAADEVFAVLERALPSSAADGSPAPDARGAALTLDGLMVRHPGRTAPSLARTSFEIRPGETVAVVGPSGAGKSTLLNAVLGFAVPDQGRVLIGGRDLASLDPESWRRQIAWVPQRPYLFAGTIAENVRLARPDADDEAVRAALRDADAHRFVSALPDGIETRLGEMGAGLSAGQRQRIALARAFLADRPVLLLDEPTANLDGETEASVVEAVRRLAEGRTVLLVVHRPALLPLADRVLRLPGPTASPLPASGGGSGRVSVAGARAGATGAGAIRNPRAEAPVSATAGVGAGVGDAGAGAGGAAGGVGDADADSAAGGVGDADTDAGPGGLAAAPAGVGHEPMAGVVSGVGHESMAGAASRAGHESSADVGSGERPVGAWAGRGSGSAGRTVSRGPRAHAGPGALARVRAAARGTRGRFALALLLGSLALVSAVGLMAVSGWLISRAAQQPPVLYLMVAVTATRAFGIGRAAFRYAERLVSHDAVLRVLADLRVAVYRRLERLAPAGLGRTRRGDLLSRLVADVDTVQDYFLRWLLPVGSALTVSVASVGFLTWVLPGAGAVLAAGLLVAGVGVPLVSGALARRAERRLAPARGALSAQVVDLLAGTAELTVAGALPRRLDALRRADGALTRIARRAAAATGAGAGLSALVCGLTVTAAAWLGVSAVADGRIHGVWLAVVVLTPLAAFEAVAGLPLAVQHRQRVRRAAERVYEVMDEPLPVREPGQARVVEPQCGRGRREESRGGQARVAESGGCRAWGEESRGGQGRREESRGCQAWGGESRGGRAWGEESRGCQGRCGEADGEETWGEEPPDTPYPLVLRGITARHPGQAAPALDGFGLELRPGHRVAVVGPSGAGKTTLAQVLLRFLDAEGGTYTLGGRNAAALDGDAVRRLVGLCAQDAHVFDSSLRENLRLARTGASDGELRAALAEARLLDWVDGLPDGLDTLVGEQGARLSGGQRQRLALARALLADFPVLVLDEPAEHLDLPTADALTADLLSATRGRTTVLITHRLAGLDAVDEVIVLDGGRAVQRGTYRELAAADGPFRRMLEREAAEGGILVGAGQSADG</sequence>
<feature type="transmembrane region" description="Helical" evidence="8">
    <location>
        <begin position="866"/>
        <end position="886"/>
    </location>
</feature>
<evidence type="ECO:0000256" key="2">
    <source>
        <dbReference type="ARBA" id="ARBA00022692"/>
    </source>
</evidence>
<dbReference type="PROSITE" id="PS50893">
    <property type="entry name" value="ABC_TRANSPORTER_2"/>
    <property type="match status" value="2"/>
</dbReference>
<feature type="transmembrane region" description="Helical" evidence="8">
    <location>
        <begin position="159"/>
        <end position="181"/>
    </location>
</feature>
<feature type="transmembrane region" description="Helical" evidence="8">
    <location>
        <begin position="17"/>
        <end position="41"/>
    </location>
</feature>
<comment type="subcellular location">
    <subcellularLocation>
        <location evidence="1">Cell membrane</location>
        <topology evidence="1">Multi-pass membrane protein</topology>
    </subcellularLocation>
</comment>
<dbReference type="SUPFAM" id="SSF52540">
    <property type="entry name" value="P-loop containing nucleoside triphosphate hydrolases"/>
    <property type="match status" value="2"/>
</dbReference>
<dbReference type="NCBIfam" id="TIGR02868">
    <property type="entry name" value="CydC"/>
    <property type="match status" value="1"/>
</dbReference>
<reference evidence="11 12" key="1">
    <citation type="submission" date="2023-07" db="EMBL/GenBank/DDBJ databases">
        <title>Sequencing the genomes of 1000 actinobacteria strains.</title>
        <authorList>
            <person name="Klenk H.-P."/>
        </authorList>
    </citation>
    <scope>NUCLEOTIDE SEQUENCE [LARGE SCALE GENOMIC DNA]</scope>
    <source>
        <strain evidence="11 12">DSM 41600</strain>
    </source>
</reference>
<dbReference type="SMART" id="SM00382">
    <property type="entry name" value="AAA"/>
    <property type="match status" value="2"/>
</dbReference>
<keyword evidence="5 8" id="KW-1133">Transmembrane helix</keyword>
<feature type="compositionally biased region" description="Basic and acidic residues" evidence="7">
    <location>
        <begin position="1062"/>
        <end position="1077"/>
    </location>
</feature>
<feature type="transmembrane region" description="Helical" evidence="8">
    <location>
        <begin position="240"/>
        <end position="260"/>
    </location>
</feature>
<evidence type="ECO:0000256" key="8">
    <source>
        <dbReference type="SAM" id="Phobius"/>
    </source>
</evidence>
<feature type="region of interest" description="Disordered" evidence="7">
    <location>
        <begin position="1036"/>
        <end position="1117"/>
    </location>
</feature>
<dbReference type="PANTHER" id="PTHR24221">
    <property type="entry name" value="ATP-BINDING CASSETTE SUB-FAMILY B"/>
    <property type="match status" value="1"/>
</dbReference>
<dbReference type="EMBL" id="JAURUE010000001">
    <property type="protein sequence ID" value="MDP9608770.1"/>
    <property type="molecule type" value="Genomic_DNA"/>
</dbReference>
<evidence type="ECO:0000256" key="5">
    <source>
        <dbReference type="ARBA" id="ARBA00022989"/>
    </source>
</evidence>
<dbReference type="PROSITE" id="PS00211">
    <property type="entry name" value="ABC_TRANSPORTER_1"/>
    <property type="match status" value="2"/>
</dbReference>
<dbReference type="InterPro" id="IPR003439">
    <property type="entry name" value="ABC_transporter-like_ATP-bd"/>
</dbReference>
<keyword evidence="3" id="KW-0547">Nucleotide-binding</keyword>
<dbReference type="InterPro" id="IPR039421">
    <property type="entry name" value="Type_1_exporter"/>
</dbReference>
<feature type="transmembrane region" description="Helical" evidence="8">
    <location>
        <begin position="135"/>
        <end position="153"/>
    </location>
</feature>
<dbReference type="NCBIfam" id="TIGR02857">
    <property type="entry name" value="CydD"/>
    <property type="match status" value="1"/>
</dbReference>
<dbReference type="InterPro" id="IPR036640">
    <property type="entry name" value="ABC1_TM_sf"/>
</dbReference>
<dbReference type="Pfam" id="PF00005">
    <property type="entry name" value="ABC_tran"/>
    <property type="match status" value="2"/>
</dbReference>
<feature type="compositionally biased region" description="Low complexity" evidence="7">
    <location>
        <begin position="692"/>
        <end position="704"/>
    </location>
</feature>
<evidence type="ECO:0000256" key="7">
    <source>
        <dbReference type="SAM" id="MobiDB-lite"/>
    </source>
</evidence>
<dbReference type="InterPro" id="IPR014223">
    <property type="entry name" value="ABC_CydC/D"/>
</dbReference>
<feature type="region of interest" description="Disordered" evidence="7">
    <location>
        <begin position="659"/>
        <end position="704"/>
    </location>
</feature>
<name>A0ABT9KK37_9ACTN</name>
<feature type="transmembrane region" description="Helical" evidence="8">
    <location>
        <begin position="758"/>
        <end position="777"/>
    </location>
</feature>
<feature type="domain" description="ABC transmembrane type-1" evidence="10">
    <location>
        <begin position="724"/>
        <end position="1007"/>
    </location>
</feature>
<feature type="domain" description="ABC transmembrane type-1" evidence="10">
    <location>
        <begin position="20"/>
        <end position="303"/>
    </location>
</feature>
<keyword evidence="2 8" id="KW-0812">Transmembrane</keyword>
<evidence type="ECO:0000256" key="4">
    <source>
        <dbReference type="ARBA" id="ARBA00022840"/>
    </source>
</evidence>
<comment type="caution">
    <text evidence="11">The sequence shown here is derived from an EMBL/GenBank/DDBJ whole genome shotgun (WGS) entry which is preliminary data.</text>
</comment>
<feature type="transmembrane region" description="Helical" evidence="8">
    <location>
        <begin position="53"/>
        <end position="74"/>
    </location>
</feature>
<dbReference type="Pfam" id="PF00664">
    <property type="entry name" value="ABC_membrane"/>
    <property type="match status" value="2"/>
</dbReference>
<dbReference type="Gene3D" id="3.40.50.300">
    <property type="entry name" value="P-loop containing nucleotide triphosphate hydrolases"/>
    <property type="match status" value="2"/>
</dbReference>
<dbReference type="InterPro" id="IPR011527">
    <property type="entry name" value="ABC1_TM_dom"/>
</dbReference>
<dbReference type="InterPro" id="IPR027417">
    <property type="entry name" value="P-loop_NTPase"/>
</dbReference>
<keyword evidence="12" id="KW-1185">Reference proteome</keyword>
<organism evidence="11 12">
    <name type="scientific">Streptomyces demainii</name>
    <dbReference type="NCBI Taxonomy" id="588122"/>
    <lineage>
        <taxon>Bacteria</taxon>
        <taxon>Bacillati</taxon>
        <taxon>Actinomycetota</taxon>
        <taxon>Actinomycetes</taxon>
        <taxon>Kitasatosporales</taxon>
        <taxon>Streptomycetaceae</taxon>
        <taxon>Streptomyces</taxon>
    </lineage>
</organism>
<evidence type="ECO:0000256" key="3">
    <source>
        <dbReference type="ARBA" id="ARBA00022741"/>
    </source>
</evidence>
<dbReference type="SUPFAM" id="SSF90123">
    <property type="entry name" value="ABC transporter transmembrane region"/>
    <property type="match status" value="2"/>
</dbReference>
<feature type="transmembrane region" description="Helical" evidence="8">
    <location>
        <begin position="272"/>
        <end position="289"/>
    </location>
</feature>
<dbReference type="Gene3D" id="1.20.1560.10">
    <property type="entry name" value="ABC transporter type 1, transmembrane domain"/>
    <property type="match status" value="2"/>
</dbReference>
<protein>
    <submittedName>
        <fullName evidence="11">ATP-binding cassette subfamily C protein CydCD</fullName>
    </submittedName>
</protein>
<feature type="domain" description="ABC transporter" evidence="9">
    <location>
        <begin position="337"/>
        <end position="572"/>
    </location>
</feature>
<evidence type="ECO:0000259" key="10">
    <source>
        <dbReference type="PROSITE" id="PS50929"/>
    </source>
</evidence>
<evidence type="ECO:0000259" key="9">
    <source>
        <dbReference type="PROSITE" id="PS50893"/>
    </source>
</evidence>
<dbReference type="PROSITE" id="PS50929">
    <property type="entry name" value="ABC_TM1F"/>
    <property type="match status" value="2"/>
</dbReference>
<evidence type="ECO:0000313" key="11">
    <source>
        <dbReference type="EMBL" id="MDP9608770.1"/>
    </source>
</evidence>
<dbReference type="GO" id="GO:0005524">
    <property type="term" value="F:ATP binding"/>
    <property type="evidence" value="ECO:0007669"/>
    <property type="project" value="UniProtKB-KW"/>
</dbReference>
<keyword evidence="6 8" id="KW-0472">Membrane</keyword>
<feature type="transmembrane region" description="Helical" evidence="8">
    <location>
        <begin position="723"/>
        <end position="746"/>
    </location>
</feature>
<dbReference type="RefSeq" id="WP_307110145.1">
    <property type="nucleotide sequence ID" value="NZ_JAURUE010000001.1"/>
</dbReference>
<dbReference type="PANTHER" id="PTHR24221:SF590">
    <property type="entry name" value="COMPONENT LINKED WITH THE ASSEMBLY OF CYTOCHROME' TRANSPORT TRANSMEMBRANE ATP-BINDING PROTEIN ABC TRANSPORTER CYDD-RELATED"/>
    <property type="match status" value="1"/>
</dbReference>
<dbReference type="InterPro" id="IPR014216">
    <property type="entry name" value="ABC_transptr_CydD"/>
</dbReference>
<evidence type="ECO:0000313" key="12">
    <source>
        <dbReference type="Proteomes" id="UP001234880"/>
    </source>
</evidence>
<dbReference type="Proteomes" id="UP001234880">
    <property type="component" value="Unassembled WGS sequence"/>
</dbReference>
<gene>
    <name evidence="11" type="ORF">JOF35_001047</name>
</gene>
<dbReference type="InterPro" id="IPR017871">
    <property type="entry name" value="ABC_transporter-like_CS"/>
</dbReference>
<evidence type="ECO:0000256" key="6">
    <source>
        <dbReference type="ARBA" id="ARBA00023136"/>
    </source>
</evidence>
<proteinExistence type="predicted"/>
<feature type="domain" description="ABC transporter" evidence="9">
    <location>
        <begin position="1123"/>
        <end position="1358"/>
    </location>
</feature>
<feature type="transmembrane region" description="Helical" evidence="8">
    <location>
        <begin position="838"/>
        <end position="860"/>
    </location>
</feature>
<keyword evidence="4 11" id="KW-0067">ATP-binding</keyword>
<evidence type="ECO:0000256" key="1">
    <source>
        <dbReference type="ARBA" id="ARBA00004651"/>
    </source>
</evidence>
<dbReference type="InterPro" id="IPR003593">
    <property type="entry name" value="AAA+_ATPase"/>
</dbReference>
<feature type="compositionally biased region" description="Acidic residues" evidence="7">
    <location>
        <begin position="1106"/>
        <end position="1117"/>
    </location>
</feature>
<feature type="transmembrane region" description="Helical" evidence="8">
    <location>
        <begin position="941"/>
        <end position="966"/>
    </location>
</feature>
<accession>A0ABT9KK37</accession>
<feature type="transmembrane region" description="Helical" evidence="8">
    <location>
        <begin position="978"/>
        <end position="1002"/>
    </location>
</feature>
<dbReference type="CDD" id="cd18584">
    <property type="entry name" value="ABC_6TM_AarD_CydD"/>
    <property type="match status" value="1"/>
</dbReference>